<comment type="caution">
    <text evidence="1">The sequence shown here is derived from an EMBL/GenBank/DDBJ whole genome shotgun (WGS) entry which is preliminary data.</text>
</comment>
<reference evidence="1 2" key="1">
    <citation type="submission" date="2020-08" db="EMBL/GenBank/DDBJ databases">
        <title>Sequencing the genomes of 1000 actinobacteria strains.</title>
        <authorList>
            <person name="Klenk H.-P."/>
        </authorList>
    </citation>
    <scope>NUCLEOTIDE SEQUENCE [LARGE SCALE GENOMIC DNA]</scope>
    <source>
        <strain evidence="1 2">DSM 43023</strain>
    </source>
</reference>
<dbReference type="Proteomes" id="UP000534286">
    <property type="component" value="Unassembled WGS sequence"/>
</dbReference>
<evidence type="ECO:0000313" key="1">
    <source>
        <dbReference type="EMBL" id="MBB4938858.1"/>
    </source>
</evidence>
<accession>A0A7W7RWH4</accession>
<organism evidence="1 2">
    <name type="scientific">Streptosporangium album</name>
    <dbReference type="NCBI Taxonomy" id="47479"/>
    <lineage>
        <taxon>Bacteria</taxon>
        <taxon>Bacillati</taxon>
        <taxon>Actinomycetota</taxon>
        <taxon>Actinomycetes</taxon>
        <taxon>Streptosporangiales</taxon>
        <taxon>Streptosporangiaceae</taxon>
        <taxon>Streptosporangium</taxon>
    </lineage>
</organism>
<protein>
    <submittedName>
        <fullName evidence="1">Uncharacterized protein</fullName>
    </submittedName>
</protein>
<evidence type="ECO:0000313" key="2">
    <source>
        <dbReference type="Proteomes" id="UP000534286"/>
    </source>
</evidence>
<dbReference type="EMBL" id="JACHJU010000001">
    <property type="protein sequence ID" value="MBB4938858.1"/>
    <property type="molecule type" value="Genomic_DNA"/>
</dbReference>
<keyword evidence="2" id="KW-1185">Reference proteome</keyword>
<proteinExistence type="predicted"/>
<sequence length="62" mass="6609">MRKEGRTAGLPKTPTWSAACRTGLYTTGTPPVVVRGTAVTAGVAATVAERILTPRLDNARRW</sequence>
<name>A0A7W7RWH4_9ACTN</name>
<dbReference type="AlphaFoldDB" id="A0A7W7RWH4"/>
<gene>
    <name evidence="1" type="ORF">FHR32_003163</name>
</gene>